<keyword evidence="4" id="KW-0067">ATP-binding</keyword>
<dbReference type="CDD" id="cd18025">
    <property type="entry name" value="DEXHc_DDX60"/>
    <property type="match status" value="1"/>
</dbReference>
<feature type="region of interest" description="Disordered" evidence="5">
    <location>
        <begin position="504"/>
        <end position="541"/>
    </location>
</feature>
<evidence type="ECO:0000256" key="1">
    <source>
        <dbReference type="ARBA" id="ARBA00022741"/>
    </source>
</evidence>
<keyword evidence="2 8" id="KW-0378">Hydrolase</keyword>
<dbReference type="SUPFAM" id="SSF52540">
    <property type="entry name" value="P-loop containing nucleoside triphosphate hydrolases"/>
    <property type="match status" value="1"/>
</dbReference>
<dbReference type="GO" id="GO:0016787">
    <property type="term" value="F:hydrolase activity"/>
    <property type="evidence" value="ECO:0007669"/>
    <property type="project" value="UniProtKB-KW"/>
</dbReference>
<keyword evidence="3" id="KW-0347">Helicase</keyword>
<dbReference type="PROSITE" id="PS51194">
    <property type="entry name" value="HELICASE_CTER"/>
    <property type="match status" value="1"/>
</dbReference>
<organism evidence="8 9">
    <name type="scientific">Rhizodiscina lignyota</name>
    <dbReference type="NCBI Taxonomy" id="1504668"/>
    <lineage>
        <taxon>Eukaryota</taxon>
        <taxon>Fungi</taxon>
        <taxon>Dikarya</taxon>
        <taxon>Ascomycota</taxon>
        <taxon>Pezizomycotina</taxon>
        <taxon>Dothideomycetes</taxon>
        <taxon>Pleosporomycetidae</taxon>
        <taxon>Aulographales</taxon>
        <taxon>Rhizodiscinaceae</taxon>
        <taxon>Rhizodiscina</taxon>
    </lineage>
</organism>
<dbReference type="PANTHER" id="PTHR44533">
    <property type="entry name" value="DEAD/H RNA HELICASE, PUTATIVE-RELATED"/>
    <property type="match status" value="1"/>
</dbReference>
<evidence type="ECO:0000256" key="3">
    <source>
        <dbReference type="ARBA" id="ARBA00022806"/>
    </source>
</evidence>
<dbReference type="InterPro" id="IPR059032">
    <property type="entry name" value="WHD_DDX60"/>
</dbReference>
<dbReference type="Pfam" id="PF23002">
    <property type="entry name" value="PIN-like_DDX60"/>
    <property type="match status" value="1"/>
</dbReference>
<protein>
    <submittedName>
        <fullName evidence="8">P-loop containing nucleoside triphosphate hydrolase protein</fullName>
    </submittedName>
</protein>
<evidence type="ECO:0000256" key="4">
    <source>
        <dbReference type="ARBA" id="ARBA00022840"/>
    </source>
</evidence>
<dbReference type="CDD" id="cd18795">
    <property type="entry name" value="SF2_C_Ski2"/>
    <property type="match status" value="1"/>
</dbReference>
<feature type="domain" description="Helicase ATP-binding" evidence="6">
    <location>
        <begin position="754"/>
        <end position="927"/>
    </location>
</feature>
<dbReference type="SMART" id="SM00487">
    <property type="entry name" value="DEXDc"/>
    <property type="match status" value="1"/>
</dbReference>
<dbReference type="Pfam" id="PF00271">
    <property type="entry name" value="Helicase_C"/>
    <property type="match status" value="1"/>
</dbReference>
<evidence type="ECO:0000259" key="6">
    <source>
        <dbReference type="PROSITE" id="PS51192"/>
    </source>
</evidence>
<feature type="compositionally biased region" description="Low complexity" evidence="5">
    <location>
        <begin position="528"/>
        <end position="541"/>
    </location>
</feature>
<evidence type="ECO:0000313" key="9">
    <source>
        <dbReference type="Proteomes" id="UP000799772"/>
    </source>
</evidence>
<dbReference type="EMBL" id="ML978128">
    <property type="protein sequence ID" value="KAF2097657.1"/>
    <property type="molecule type" value="Genomic_DNA"/>
</dbReference>
<dbReference type="InterPro" id="IPR011545">
    <property type="entry name" value="DEAD/DEAH_box_helicase_dom"/>
</dbReference>
<keyword evidence="1" id="KW-0547">Nucleotide-binding</keyword>
<keyword evidence="9" id="KW-1185">Reference proteome</keyword>
<sequence>MSTTLEEWYQNAYTRRVDLVGDYAGAELFLVEGDSILLHEFSDPHLDFNDNGFQLLHAAYNVEFFLKRLIARNCKFHVAFFDDHEELCVPATATASNRQKYLLARAAIIRHLKLNVTDEFPTFTFPSASCTEFQEYLQDTGMYFVMCHDGAHSSDASKSHLRYFMHFLVARGYNIALLNGIEFHDSKIMTLVLEDRRHGADFPRPPRIYANGADTTNSADTTSVNKNGINALLKLGDEQLSEREVLSLLCLAQLSKENAIPAEAAFLFIFHTAILAHAPLAGRCFISENCSPETVDLVNRITNCASALLKVPEVVQYLDNQTAKRDLVDFIDVRLLTALSHHKDWLFAKLVGSGPVVKRFQMLASVLKKLLAANELPPAAFTAPNGEAVANGISTHIEPSQSARLISILPFAHPVFDGILSPIHLSIDTASTVELSTATSQIFSELSHWHNSKKPLVQQGHQVQKLTFWANKRNQRFMAEMTAYAASLTNAAGKVLEPETIIVKSGSKPSSSSQKENRQPAKKEAKSGAKPGATNKKGGKAAALEAAATTKAKKVNQEEAKFFSAWDSYCREFQKVDTPVEKYIKADKYLNGLSKQGTAVVGSELELFKMICLFDIWVESRSKVEKNSATKSSDTSSLPAIGYIAIIWDIATRLSRDHSSTAKTVAVAINDMLSSLGLPTLTFTEQTSARQLPFKVPFASKTSKSKQPNTHTSISQDPRVFQVQHCGPYFDRSFDAAPDARVPFQPDGWQRRVLDAIDEDKSLLVLAPTSAGKTFISFYAMKQVLEADDDGVLVYVAPTKALVNQIAAEVQARFSKNIKHAGRSVWGIHTRDYRINNPTGCQVLVTVPHILQIMLLAPSNAERKSSWSNRIRRIIFDEVHCIGQAEDGLIWEQLLLLAPCPIIALSATVGNPEDLGAWLRSTQKAIGKEFVTIQHHTRYSDLRKYVYNPPQQFGFSPMKQRKTIAVPGLDNSPAFGFFNPVASLVDRSRGIPEDLAMEARDCYALYKSLSAHQNDNFKLNSNLDPAKALPEVIRKPDILKWEKSLKDVLRQWMKDPKSPFESVLNDLSKTAAQMTVRESNSPLSAAMRRVDTGSISSTTLPLLLDLHEKDALPAILFNYDRYYCEKIAKTVMSELQNAEDSWKSESTIWQKKLAAYQEWKDMQEKAASKAKKAPSAKQKGKKQKNDEDGGGDNEDQNDNFDDQSTPMASFDPTAPVDGFHFADWRHLLPSEFDEYRKELSWRGVPAWLVEALTRGIGVHHAGMNRKYRQVVEMLFRKGFLKVVVATGTLALGINMPCKTVVFSGDSVFLTALNFRQAAGRAGRRGFDVLGNVVFQGISFNKVCRLLSSRLPDLNGHFPITTSLVLRLCTLLHETKNCDFATKAVNGLLSQPRLYLGGTEAKMTVLHHLRFSIEYLRRQSLLAANGAPLNFAGLVSHLYYTENSGFAFHALLKGGYFHEICADVDKRPKDVLHELMVTMAHLFGREPCRQADEEFIEEVVKRSSSIVFLPPMPKAAEVMLREHNAETLSIYRTYVATFVDQHIKDPDRQLPLSRLAIGPDEEANTVSVPGCSTPVRLRSPFVALSGHGDEFKSIHDLCHTVRSGVFLEENVIPHVTLYPQESDAPLNAYLLDFFKHGDVKQLQVANRIQPGNVWFMLNDFSMVLATIVTSLTNFIKAGGDDDLDMSDVRGSGDVAEELAGESKANGKATADDDDEDKSDNATDISLPSWTADGGAGLPHVLKAFEMLKDEFNEKFKAMWA</sequence>
<feature type="compositionally biased region" description="Low complexity" evidence="5">
    <location>
        <begin position="504"/>
        <end position="514"/>
    </location>
</feature>
<dbReference type="FunFam" id="3.40.50.300:FF:001039">
    <property type="entry name" value="ATP-dependent RNA helicase DDX60"/>
    <property type="match status" value="1"/>
</dbReference>
<feature type="compositionally biased region" description="Basic residues" evidence="5">
    <location>
        <begin position="1168"/>
        <end position="1182"/>
    </location>
</feature>
<evidence type="ECO:0000256" key="2">
    <source>
        <dbReference type="ARBA" id="ARBA00022801"/>
    </source>
</evidence>
<dbReference type="InterPro" id="IPR027417">
    <property type="entry name" value="P-loop_NTPase"/>
</dbReference>
<dbReference type="Pfam" id="PF00270">
    <property type="entry name" value="DEAD"/>
    <property type="match status" value="1"/>
</dbReference>
<dbReference type="GO" id="GO:0005737">
    <property type="term" value="C:cytoplasm"/>
    <property type="evidence" value="ECO:0007669"/>
    <property type="project" value="TreeGrafter"/>
</dbReference>
<dbReference type="OrthoDB" id="2320933at2759"/>
<name>A0A9P4IDI0_9PEZI</name>
<dbReference type="PROSITE" id="PS51192">
    <property type="entry name" value="HELICASE_ATP_BIND_1"/>
    <property type="match status" value="1"/>
</dbReference>
<proteinExistence type="predicted"/>
<dbReference type="Gene3D" id="3.40.50.300">
    <property type="entry name" value="P-loop containing nucleotide triphosphate hydrolases"/>
    <property type="match status" value="2"/>
</dbReference>
<dbReference type="GO" id="GO:0004386">
    <property type="term" value="F:helicase activity"/>
    <property type="evidence" value="ECO:0007669"/>
    <property type="project" value="UniProtKB-KW"/>
</dbReference>
<dbReference type="GO" id="GO:0003676">
    <property type="term" value="F:nucleic acid binding"/>
    <property type="evidence" value="ECO:0007669"/>
    <property type="project" value="InterPro"/>
</dbReference>
<dbReference type="Pfam" id="PF26076">
    <property type="entry name" value="WHD_DDX60"/>
    <property type="match status" value="1"/>
</dbReference>
<accession>A0A9P4IDI0</accession>
<dbReference type="SMART" id="SM00490">
    <property type="entry name" value="HELICc"/>
    <property type="match status" value="1"/>
</dbReference>
<feature type="compositionally biased region" description="Basic and acidic residues" evidence="5">
    <location>
        <begin position="515"/>
        <end position="527"/>
    </location>
</feature>
<dbReference type="InterPro" id="IPR052431">
    <property type="entry name" value="SKI2_subfamily_helicases"/>
</dbReference>
<dbReference type="Proteomes" id="UP000799772">
    <property type="component" value="Unassembled WGS sequence"/>
</dbReference>
<dbReference type="InterPro" id="IPR001650">
    <property type="entry name" value="Helicase_C-like"/>
</dbReference>
<dbReference type="GO" id="GO:0005524">
    <property type="term" value="F:ATP binding"/>
    <property type="evidence" value="ECO:0007669"/>
    <property type="project" value="UniProtKB-KW"/>
</dbReference>
<dbReference type="PANTHER" id="PTHR44533:SF4">
    <property type="entry name" value="DEAD_H RNA HELICASE, PUTATIVE-RELATED"/>
    <property type="match status" value="1"/>
</dbReference>
<feature type="compositionally biased region" description="Acidic residues" evidence="5">
    <location>
        <begin position="1188"/>
        <end position="1201"/>
    </location>
</feature>
<reference evidence="8" key="1">
    <citation type="journal article" date="2020" name="Stud. Mycol.">
        <title>101 Dothideomycetes genomes: a test case for predicting lifestyles and emergence of pathogens.</title>
        <authorList>
            <person name="Haridas S."/>
            <person name="Albert R."/>
            <person name="Binder M."/>
            <person name="Bloem J."/>
            <person name="Labutti K."/>
            <person name="Salamov A."/>
            <person name="Andreopoulos B."/>
            <person name="Baker S."/>
            <person name="Barry K."/>
            <person name="Bills G."/>
            <person name="Bluhm B."/>
            <person name="Cannon C."/>
            <person name="Castanera R."/>
            <person name="Culley D."/>
            <person name="Daum C."/>
            <person name="Ezra D."/>
            <person name="Gonzalez J."/>
            <person name="Henrissat B."/>
            <person name="Kuo A."/>
            <person name="Liang C."/>
            <person name="Lipzen A."/>
            <person name="Lutzoni F."/>
            <person name="Magnuson J."/>
            <person name="Mondo S."/>
            <person name="Nolan M."/>
            <person name="Ohm R."/>
            <person name="Pangilinan J."/>
            <person name="Park H.-J."/>
            <person name="Ramirez L."/>
            <person name="Alfaro M."/>
            <person name="Sun H."/>
            <person name="Tritt A."/>
            <person name="Yoshinaga Y."/>
            <person name="Zwiers L.-H."/>
            <person name="Turgeon B."/>
            <person name="Goodwin S."/>
            <person name="Spatafora J."/>
            <person name="Crous P."/>
            <person name="Grigoriev I."/>
        </authorList>
    </citation>
    <scope>NUCLEOTIDE SEQUENCE</scope>
    <source>
        <strain evidence="8">CBS 133067</strain>
    </source>
</reference>
<evidence type="ECO:0000313" key="8">
    <source>
        <dbReference type="EMBL" id="KAF2097657.1"/>
    </source>
</evidence>
<evidence type="ECO:0000256" key="5">
    <source>
        <dbReference type="SAM" id="MobiDB-lite"/>
    </source>
</evidence>
<evidence type="ECO:0000259" key="7">
    <source>
        <dbReference type="PROSITE" id="PS51194"/>
    </source>
</evidence>
<feature type="domain" description="Helicase C-terminal" evidence="7">
    <location>
        <begin position="1215"/>
        <end position="1365"/>
    </location>
</feature>
<feature type="region of interest" description="Disordered" evidence="5">
    <location>
        <begin position="1695"/>
        <end position="1731"/>
    </location>
</feature>
<dbReference type="InterPro" id="IPR014001">
    <property type="entry name" value="Helicase_ATP-bd"/>
</dbReference>
<dbReference type="InterPro" id="IPR055124">
    <property type="entry name" value="PIN-like_DDX60"/>
</dbReference>
<gene>
    <name evidence="8" type="ORF">NA57DRAFT_58225</name>
</gene>
<comment type="caution">
    <text evidence="8">The sequence shown here is derived from an EMBL/GenBank/DDBJ whole genome shotgun (WGS) entry which is preliminary data.</text>
</comment>
<feature type="region of interest" description="Disordered" evidence="5">
    <location>
        <begin position="1165"/>
        <end position="1207"/>
    </location>
</feature>